<comment type="caution">
    <text evidence="1">The sequence shown here is derived from an EMBL/GenBank/DDBJ whole genome shotgun (WGS) entry which is preliminary data.</text>
</comment>
<name>A0AC61R161_9FIRM</name>
<protein>
    <submittedName>
        <fullName evidence="1">NfeD family protein</fullName>
    </submittedName>
</protein>
<evidence type="ECO:0000313" key="2">
    <source>
        <dbReference type="Proteomes" id="UP000307720"/>
    </source>
</evidence>
<keyword evidence="2" id="KW-1185">Reference proteome</keyword>
<gene>
    <name evidence="1" type="ORF">E5357_03910</name>
</gene>
<dbReference type="EMBL" id="SRZB01000004">
    <property type="protein sequence ID" value="TGX99879.1"/>
    <property type="molecule type" value="Genomic_DNA"/>
</dbReference>
<reference evidence="1" key="1">
    <citation type="submission" date="2019-04" db="EMBL/GenBank/DDBJ databases">
        <title>Microbes associate with the intestines of laboratory mice.</title>
        <authorList>
            <person name="Navarre W."/>
            <person name="Wong E."/>
            <person name="Huang K."/>
            <person name="Tropini C."/>
            <person name="Ng K."/>
            <person name="Yu B."/>
        </authorList>
    </citation>
    <scope>NUCLEOTIDE SEQUENCE</scope>
    <source>
        <strain evidence="1">NM72_1-8</strain>
    </source>
</reference>
<accession>A0AC61R161</accession>
<dbReference type="Proteomes" id="UP000307720">
    <property type="component" value="Unassembled WGS sequence"/>
</dbReference>
<proteinExistence type="predicted"/>
<organism evidence="1 2">
    <name type="scientific">Hominisplanchenecus murintestinalis</name>
    <dbReference type="NCBI Taxonomy" id="2941517"/>
    <lineage>
        <taxon>Bacteria</taxon>
        <taxon>Bacillati</taxon>
        <taxon>Bacillota</taxon>
        <taxon>Clostridia</taxon>
        <taxon>Lachnospirales</taxon>
        <taxon>Lachnospiraceae</taxon>
        <taxon>Hominisplanchenecus</taxon>
    </lineage>
</organism>
<evidence type="ECO:0000313" key="1">
    <source>
        <dbReference type="EMBL" id="TGX99879.1"/>
    </source>
</evidence>
<sequence>MERELIFWLVLLVVLLVIELATLGLTTIWFAGGAAAAFVASILGAGLVVQIVVFLAVSILLLVFTRPFAAKYINKNRVRTNVDSLLGQKAVVTQDIDNLAGTGEARVDGKVWMARTENDGEQIVCGTTVTILGVSGVKLIVEK</sequence>